<dbReference type="Proteomes" id="UP000735302">
    <property type="component" value="Unassembled WGS sequence"/>
</dbReference>
<proteinExistence type="predicted"/>
<evidence type="ECO:0000313" key="2">
    <source>
        <dbReference type="EMBL" id="GFO33679.1"/>
    </source>
</evidence>
<name>A0AAV4CP91_9GAST</name>
<feature type="region of interest" description="Disordered" evidence="1">
    <location>
        <begin position="86"/>
        <end position="111"/>
    </location>
</feature>
<gene>
    <name evidence="2" type="ORF">PoB_006018400</name>
</gene>
<accession>A0AAV4CP91</accession>
<sequence>MFEGQRVWSLSEFPSLITLESSSATDFEDSADSSSSVVSKQPAKPTGLKLLEKVEMLSIHQKHGPFASKLKNNHWVTFNNRLITANNHQPPLTTANHRQPPLTTANHANHR</sequence>
<dbReference type="AlphaFoldDB" id="A0AAV4CP91"/>
<dbReference type="EMBL" id="BLXT01006818">
    <property type="protein sequence ID" value="GFO33679.1"/>
    <property type="molecule type" value="Genomic_DNA"/>
</dbReference>
<keyword evidence="3" id="KW-1185">Reference proteome</keyword>
<reference evidence="2 3" key="1">
    <citation type="journal article" date="2021" name="Elife">
        <title>Chloroplast acquisition without the gene transfer in kleptoplastic sea slugs, Plakobranchus ocellatus.</title>
        <authorList>
            <person name="Maeda T."/>
            <person name="Takahashi S."/>
            <person name="Yoshida T."/>
            <person name="Shimamura S."/>
            <person name="Takaki Y."/>
            <person name="Nagai Y."/>
            <person name="Toyoda A."/>
            <person name="Suzuki Y."/>
            <person name="Arimoto A."/>
            <person name="Ishii H."/>
            <person name="Satoh N."/>
            <person name="Nishiyama T."/>
            <person name="Hasebe M."/>
            <person name="Maruyama T."/>
            <person name="Minagawa J."/>
            <person name="Obokata J."/>
            <person name="Shigenobu S."/>
        </authorList>
    </citation>
    <scope>NUCLEOTIDE SEQUENCE [LARGE SCALE GENOMIC DNA]</scope>
</reference>
<comment type="caution">
    <text evidence="2">The sequence shown here is derived from an EMBL/GenBank/DDBJ whole genome shotgun (WGS) entry which is preliminary data.</text>
</comment>
<evidence type="ECO:0000256" key="1">
    <source>
        <dbReference type="SAM" id="MobiDB-lite"/>
    </source>
</evidence>
<evidence type="ECO:0000313" key="3">
    <source>
        <dbReference type="Proteomes" id="UP000735302"/>
    </source>
</evidence>
<protein>
    <submittedName>
        <fullName evidence="2">Uncharacterized protein</fullName>
    </submittedName>
</protein>
<organism evidence="2 3">
    <name type="scientific">Plakobranchus ocellatus</name>
    <dbReference type="NCBI Taxonomy" id="259542"/>
    <lineage>
        <taxon>Eukaryota</taxon>
        <taxon>Metazoa</taxon>
        <taxon>Spiralia</taxon>
        <taxon>Lophotrochozoa</taxon>
        <taxon>Mollusca</taxon>
        <taxon>Gastropoda</taxon>
        <taxon>Heterobranchia</taxon>
        <taxon>Euthyneura</taxon>
        <taxon>Panpulmonata</taxon>
        <taxon>Sacoglossa</taxon>
        <taxon>Placobranchoidea</taxon>
        <taxon>Plakobranchidae</taxon>
        <taxon>Plakobranchus</taxon>
    </lineage>
</organism>